<name>A0A3N2DJU0_9GAMM</name>
<comment type="caution">
    <text evidence="1">The sequence shown here is derived from an EMBL/GenBank/DDBJ whole genome shotgun (WGS) entry which is preliminary data.</text>
</comment>
<protein>
    <submittedName>
        <fullName evidence="1">Uncharacterized protein</fullName>
    </submittedName>
</protein>
<gene>
    <name evidence="1" type="ORF">EDC56_2566</name>
</gene>
<evidence type="ECO:0000313" key="2">
    <source>
        <dbReference type="Proteomes" id="UP000275394"/>
    </source>
</evidence>
<dbReference type="Proteomes" id="UP000275394">
    <property type="component" value="Unassembled WGS sequence"/>
</dbReference>
<dbReference type="AlphaFoldDB" id="A0A3N2DJU0"/>
<evidence type="ECO:0000313" key="1">
    <source>
        <dbReference type="EMBL" id="ROR99931.1"/>
    </source>
</evidence>
<dbReference type="EMBL" id="RKHR01000005">
    <property type="protein sequence ID" value="ROR99931.1"/>
    <property type="molecule type" value="Genomic_DNA"/>
</dbReference>
<dbReference type="RefSeq" id="WP_162844187.1">
    <property type="nucleotide sequence ID" value="NZ_RKHR01000005.1"/>
</dbReference>
<accession>A0A3N2DJU0</accession>
<proteinExistence type="predicted"/>
<reference evidence="1 2" key="1">
    <citation type="submission" date="2018-11" db="EMBL/GenBank/DDBJ databases">
        <title>Genomic Encyclopedia of Type Strains, Phase IV (KMG-IV): sequencing the most valuable type-strain genomes for metagenomic binning, comparative biology and taxonomic classification.</title>
        <authorList>
            <person name="Goeker M."/>
        </authorList>
    </citation>
    <scope>NUCLEOTIDE SEQUENCE [LARGE SCALE GENOMIC DNA]</scope>
    <source>
        <strain evidence="1 2">DSM 100316</strain>
    </source>
</reference>
<sequence length="48" mass="5402">MLFALLITKPQLILALKRKRTISSVLVLVGVQAALSKNNMKKGFVYER</sequence>
<keyword evidence="2" id="KW-1185">Reference proteome</keyword>
<organism evidence="1 2">
    <name type="scientific">Sinobacterium caligoides</name>
    <dbReference type="NCBI Taxonomy" id="933926"/>
    <lineage>
        <taxon>Bacteria</taxon>
        <taxon>Pseudomonadati</taxon>
        <taxon>Pseudomonadota</taxon>
        <taxon>Gammaproteobacteria</taxon>
        <taxon>Cellvibrionales</taxon>
        <taxon>Spongiibacteraceae</taxon>
        <taxon>Sinobacterium</taxon>
    </lineage>
</organism>